<feature type="repeat" description="ANK" evidence="3">
    <location>
        <begin position="106"/>
        <end position="138"/>
    </location>
</feature>
<keyword evidence="1" id="KW-0677">Repeat</keyword>
<dbReference type="Proteomes" id="UP000323000">
    <property type="component" value="Chromosome 5"/>
</dbReference>
<dbReference type="InterPro" id="IPR036770">
    <property type="entry name" value="Ankyrin_rpt-contain_sf"/>
</dbReference>
<dbReference type="PANTHER" id="PTHR24186:SF37">
    <property type="entry name" value="PGG DOMAIN-CONTAINING PROTEIN"/>
    <property type="match status" value="1"/>
</dbReference>
<proteinExistence type="predicted"/>
<dbReference type="GO" id="GO:0005886">
    <property type="term" value="C:plasma membrane"/>
    <property type="evidence" value="ECO:0007669"/>
    <property type="project" value="TreeGrafter"/>
</dbReference>
<organism evidence="4 5">
    <name type="scientific">Acer yangbiense</name>
    <dbReference type="NCBI Taxonomy" id="1000413"/>
    <lineage>
        <taxon>Eukaryota</taxon>
        <taxon>Viridiplantae</taxon>
        <taxon>Streptophyta</taxon>
        <taxon>Embryophyta</taxon>
        <taxon>Tracheophyta</taxon>
        <taxon>Spermatophyta</taxon>
        <taxon>Magnoliopsida</taxon>
        <taxon>eudicotyledons</taxon>
        <taxon>Gunneridae</taxon>
        <taxon>Pentapetalae</taxon>
        <taxon>rosids</taxon>
        <taxon>malvids</taxon>
        <taxon>Sapindales</taxon>
        <taxon>Sapindaceae</taxon>
        <taxon>Hippocastanoideae</taxon>
        <taxon>Acereae</taxon>
        <taxon>Acer</taxon>
    </lineage>
</organism>
<dbReference type="Pfam" id="PF12796">
    <property type="entry name" value="Ank_2"/>
    <property type="match status" value="1"/>
</dbReference>
<dbReference type="InterPro" id="IPR002110">
    <property type="entry name" value="Ankyrin_rpt"/>
</dbReference>
<comment type="caution">
    <text evidence="4">The sequence shown here is derived from an EMBL/GenBank/DDBJ whole genome shotgun (WGS) entry which is preliminary data.</text>
</comment>
<dbReference type="PROSITE" id="PS50088">
    <property type="entry name" value="ANK_REPEAT"/>
    <property type="match status" value="1"/>
</dbReference>
<dbReference type="PROSITE" id="PS50297">
    <property type="entry name" value="ANK_REP_REGION"/>
    <property type="match status" value="1"/>
</dbReference>
<evidence type="ECO:0000256" key="2">
    <source>
        <dbReference type="ARBA" id="ARBA00023043"/>
    </source>
</evidence>
<keyword evidence="2 3" id="KW-0040">ANK repeat</keyword>
<evidence type="ECO:0000313" key="5">
    <source>
        <dbReference type="Proteomes" id="UP000323000"/>
    </source>
</evidence>
<evidence type="ECO:0000256" key="3">
    <source>
        <dbReference type="PROSITE-ProRule" id="PRU00023"/>
    </source>
</evidence>
<dbReference type="EMBL" id="VAHF01000005">
    <property type="protein sequence ID" value="TXG61815.1"/>
    <property type="molecule type" value="Genomic_DNA"/>
</dbReference>
<accession>A0A5C7HY90</accession>
<gene>
    <name evidence="4" type="ORF">EZV62_013178</name>
</gene>
<protein>
    <submittedName>
        <fullName evidence="4">Uncharacterized protein</fullName>
    </submittedName>
</protein>
<evidence type="ECO:0000256" key="1">
    <source>
        <dbReference type="ARBA" id="ARBA00022737"/>
    </source>
</evidence>
<keyword evidence="5" id="KW-1185">Reference proteome</keyword>
<dbReference type="OrthoDB" id="7729168at2759"/>
<dbReference type="AlphaFoldDB" id="A0A5C7HY90"/>
<dbReference type="Gene3D" id="1.25.40.20">
    <property type="entry name" value="Ankyrin repeat-containing domain"/>
    <property type="match status" value="1"/>
</dbReference>
<sequence length="141" mass="15980">MEYREIREAAVEGSVISLRNLLEKDPLILDHILSECDPVILPLHIASRRGHVEFVQEILIRKPGLVEQLDSRKRSALHSATARGYFAIVKKLVTVKPETCFLRDRDGRNPLHVAAIKGHVDVPEVLVEKKPDAARLDRPIR</sequence>
<dbReference type="SUPFAM" id="SSF48403">
    <property type="entry name" value="Ankyrin repeat"/>
    <property type="match status" value="1"/>
</dbReference>
<name>A0A5C7HY90_9ROSI</name>
<dbReference type="PANTHER" id="PTHR24186">
    <property type="entry name" value="PROTEIN PHOSPHATASE 1 REGULATORY SUBUNIT"/>
    <property type="match status" value="1"/>
</dbReference>
<evidence type="ECO:0000313" key="4">
    <source>
        <dbReference type="EMBL" id="TXG61815.1"/>
    </source>
</evidence>
<dbReference type="SMART" id="SM00248">
    <property type="entry name" value="ANK"/>
    <property type="match status" value="3"/>
</dbReference>
<reference evidence="5" key="1">
    <citation type="journal article" date="2019" name="Gigascience">
        <title>De novo genome assembly of the endangered Acer yangbiense, a plant species with extremely small populations endemic to Yunnan Province, China.</title>
        <authorList>
            <person name="Yang J."/>
            <person name="Wariss H.M."/>
            <person name="Tao L."/>
            <person name="Zhang R."/>
            <person name="Yun Q."/>
            <person name="Hollingsworth P."/>
            <person name="Dao Z."/>
            <person name="Luo G."/>
            <person name="Guo H."/>
            <person name="Ma Y."/>
            <person name="Sun W."/>
        </authorList>
    </citation>
    <scope>NUCLEOTIDE SEQUENCE [LARGE SCALE GENOMIC DNA]</scope>
    <source>
        <strain evidence="5">cv. Malutang</strain>
    </source>
</reference>